<keyword evidence="3" id="KW-1185">Reference proteome</keyword>
<feature type="compositionally biased region" description="Basic and acidic residues" evidence="1">
    <location>
        <begin position="18"/>
        <end position="27"/>
    </location>
</feature>
<dbReference type="AlphaFoldDB" id="A0A4C1SSD8"/>
<sequence length="137" mass="15210">MRASERHAFHSGMVSPPKSERDRHKNPDPVLDLDPGPALDRRSPLEIAAAFLITAKSWDILPTCRYSEHLVFAASVLPIMDHGGSAGLLDRRRGLPGNLIQNTARQSYKTLTFNRGSARVDIKSFIICIDLSFCSPR</sequence>
<protein>
    <submittedName>
        <fullName evidence="2">Uncharacterized protein</fullName>
    </submittedName>
</protein>
<proteinExistence type="predicted"/>
<dbReference type="EMBL" id="BGZK01000012">
    <property type="protein sequence ID" value="GBP03971.1"/>
    <property type="molecule type" value="Genomic_DNA"/>
</dbReference>
<feature type="region of interest" description="Disordered" evidence="1">
    <location>
        <begin position="1"/>
        <end position="39"/>
    </location>
</feature>
<comment type="caution">
    <text evidence="2">The sequence shown here is derived from an EMBL/GenBank/DDBJ whole genome shotgun (WGS) entry which is preliminary data.</text>
</comment>
<reference evidence="2 3" key="1">
    <citation type="journal article" date="2019" name="Commun. Biol.">
        <title>The bagworm genome reveals a unique fibroin gene that provides high tensile strength.</title>
        <authorList>
            <person name="Kono N."/>
            <person name="Nakamura H."/>
            <person name="Ohtoshi R."/>
            <person name="Tomita M."/>
            <person name="Numata K."/>
            <person name="Arakawa K."/>
        </authorList>
    </citation>
    <scope>NUCLEOTIDE SEQUENCE [LARGE SCALE GENOMIC DNA]</scope>
</reference>
<dbReference type="Proteomes" id="UP000299102">
    <property type="component" value="Unassembled WGS sequence"/>
</dbReference>
<organism evidence="2 3">
    <name type="scientific">Eumeta variegata</name>
    <name type="common">Bagworm moth</name>
    <name type="synonym">Eumeta japonica</name>
    <dbReference type="NCBI Taxonomy" id="151549"/>
    <lineage>
        <taxon>Eukaryota</taxon>
        <taxon>Metazoa</taxon>
        <taxon>Ecdysozoa</taxon>
        <taxon>Arthropoda</taxon>
        <taxon>Hexapoda</taxon>
        <taxon>Insecta</taxon>
        <taxon>Pterygota</taxon>
        <taxon>Neoptera</taxon>
        <taxon>Endopterygota</taxon>
        <taxon>Lepidoptera</taxon>
        <taxon>Glossata</taxon>
        <taxon>Ditrysia</taxon>
        <taxon>Tineoidea</taxon>
        <taxon>Psychidae</taxon>
        <taxon>Oiketicinae</taxon>
        <taxon>Eumeta</taxon>
    </lineage>
</organism>
<accession>A0A4C1SSD8</accession>
<evidence type="ECO:0000313" key="3">
    <source>
        <dbReference type="Proteomes" id="UP000299102"/>
    </source>
</evidence>
<name>A0A4C1SSD8_EUMVA</name>
<evidence type="ECO:0000313" key="2">
    <source>
        <dbReference type="EMBL" id="GBP03971.1"/>
    </source>
</evidence>
<evidence type="ECO:0000256" key="1">
    <source>
        <dbReference type="SAM" id="MobiDB-lite"/>
    </source>
</evidence>
<gene>
    <name evidence="2" type="ORF">EVAR_74757_1</name>
</gene>